<dbReference type="EMBL" id="UGPB01000001">
    <property type="protein sequence ID" value="STY28795.1"/>
    <property type="molecule type" value="Genomic_DNA"/>
</dbReference>
<dbReference type="OrthoDB" id="5657220at2"/>
<sequence length="278" mass="31485">MPGNVVSPDSSKKITITHVKMQHSPVALDWWTYQLSGQNNKQFESENCEEEIAASQFAVAQYILTHPEHIVVHEGLSELWSSEQIDLENETTQRIRRNFSKGTFNKSFDELSPEQKNLLREKHGAPLLLYLGLIDVLYPSASLETSQTLAQEIRALNGNYRTLPNIEQRFRMQREKEAIIFSKSAADNTGVTKILLVYGGIHHFEYALDSVQDGTLVLAEPVDLCQVFIPNKAEPLQTNLAVNEFNLWSSSTKKAFTSDVHSLLESNEHDDENNNKLT</sequence>
<gene>
    <name evidence="1" type="ORF">NCTC11532_00971</name>
</gene>
<name>A0A378LP85_9GAMM</name>
<evidence type="ECO:0000313" key="1">
    <source>
        <dbReference type="EMBL" id="STY28795.1"/>
    </source>
</evidence>
<dbReference type="Proteomes" id="UP000255297">
    <property type="component" value="Unassembled WGS sequence"/>
</dbReference>
<reference evidence="1 2" key="1">
    <citation type="submission" date="2018-06" db="EMBL/GenBank/DDBJ databases">
        <authorList>
            <consortium name="Pathogen Informatics"/>
            <person name="Doyle S."/>
        </authorList>
    </citation>
    <scope>NUCLEOTIDE SEQUENCE [LARGE SCALE GENOMIC DNA]</scope>
    <source>
        <strain evidence="1 2">NCTC11532</strain>
    </source>
</reference>
<organism evidence="1 2">
    <name type="scientific">Legionella wadsworthii</name>
    <dbReference type="NCBI Taxonomy" id="28088"/>
    <lineage>
        <taxon>Bacteria</taxon>
        <taxon>Pseudomonadati</taxon>
        <taxon>Pseudomonadota</taxon>
        <taxon>Gammaproteobacteria</taxon>
        <taxon>Legionellales</taxon>
        <taxon>Legionellaceae</taxon>
        <taxon>Legionella</taxon>
    </lineage>
</organism>
<accession>A0A378LP85</accession>
<protein>
    <submittedName>
        <fullName evidence="1">Uncharacterized protein</fullName>
    </submittedName>
</protein>
<proteinExistence type="predicted"/>
<dbReference type="RefSeq" id="WP_031567722.1">
    <property type="nucleotide sequence ID" value="NZ_CAAAIS010000007.1"/>
</dbReference>
<dbReference type="AlphaFoldDB" id="A0A378LP85"/>
<evidence type="ECO:0000313" key="2">
    <source>
        <dbReference type="Proteomes" id="UP000255297"/>
    </source>
</evidence>
<keyword evidence="2" id="KW-1185">Reference proteome</keyword>